<keyword evidence="2 4" id="KW-0227">DNA damage</keyword>
<dbReference type="Pfam" id="PF13589">
    <property type="entry name" value="HATPase_c_3"/>
    <property type="match status" value="1"/>
</dbReference>
<evidence type="ECO:0000256" key="3">
    <source>
        <dbReference type="ARBA" id="ARBA00023204"/>
    </source>
</evidence>
<organism evidence="7 8">
    <name type="scientific">Solibaculum mannosilyticum</name>
    <dbReference type="NCBI Taxonomy" id="2780922"/>
    <lineage>
        <taxon>Bacteria</taxon>
        <taxon>Bacillati</taxon>
        <taxon>Bacillota</taxon>
        <taxon>Clostridia</taxon>
        <taxon>Eubacteriales</taxon>
        <taxon>Oscillospiraceae</taxon>
        <taxon>Solibaculum</taxon>
    </lineage>
</organism>
<keyword evidence="8" id="KW-1185">Reference proteome</keyword>
<dbReference type="InterPro" id="IPR042121">
    <property type="entry name" value="MutL_C_regsub"/>
</dbReference>
<dbReference type="SUPFAM" id="SSF118116">
    <property type="entry name" value="DNA mismatch repair protein MutL"/>
    <property type="match status" value="1"/>
</dbReference>
<dbReference type="Gene3D" id="3.30.565.10">
    <property type="entry name" value="Histidine kinase-like ATPase, C-terminal domain"/>
    <property type="match status" value="1"/>
</dbReference>
<dbReference type="InterPro" id="IPR014790">
    <property type="entry name" value="MutL_C"/>
</dbReference>
<keyword evidence="3 4" id="KW-0234">DNA repair</keyword>
<comment type="similarity">
    <text evidence="1 4">Belongs to the DNA mismatch repair MutL/HexB family.</text>
</comment>
<evidence type="ECO:0000256" key="1">
    <source>
        <dbReference type="ARBA" id="ARBA00006082"/>
    </source>
</evidence>
<dbReference type="KEGG" id="sman:C12CBH8_09470"/>
<dbReference type="Proteomes" id="UP000593890">
    <property type="component" value="Chromosome"/>
</dbReference>
<evidence type="ECO:0000256" key="2">
    <source>
        <dbReference type="ARBA" id="ARBA00022763"/>
    </source>
</evidence>
<dbReference type="GO" id="GO:0140664">
    <property type="term" value="F:ATP-dependent DNA damage sensor activity"/>
    <property type="evidence" value="ECO:0007669"/>
    <property type="project" value="InterPro"/>
</dbReference>
<dbReference type="InterPro" id="IPR020568">
    <property type="entry name" value="Ribosomal_Su5_D2-typ_SF"/>
</dbReference>
<dbReference type="SUPFAM" id="SSF55874">
    <property type="entry name" value="ATPase domain of HSP90 chaperone/DNA topoisomerase II/histidine kinase"/>
    <property type="match status" value="1"/>
</dbReference>
<proteinExistence type="inferred from homology"/>
<evidence type="ECO:0000259" key="5">
    <source>
        <dbReference type="SMART" id="SM00853"/>
    </source>
</evidence>
<dbReference type="PANTHER" id="PTHR10073:SF12">
    <property type="entry name" value="DNA MISMATCH REPAIR PROTEIN MLH1"/>
    <property type="match status" value="1"/>
</dbReference>
<sequence>MAKIQVLDKQIAELIAAGEVVERPSSVVKELVENSIDAGASAITVEIQNGGVTYIRVTDNGSGIQRDDIPTAFLRHATSKVHTQEDLDHIGTLGFRGEALASIAAVSKVELLTCAKGEMIGSHYRIEGGEEVDMEDAGCPEGTTFIIRDLFYNTPARIKFLKKDVTEANAVAGVLDRIALSHPEVSIKFIRSGKEVLLTPGDGDLLSDVYAVFGRDFAKNLLPVDYTLHGIRVHGYISKPTAARPNRSMQYFFINSRVVRSRTAMAALEESCKGSVMVGRFPASVLHLEVALEGVDVNVHPAKIEVRFVNERPVFDAVYHACKNALQKEDDRKEMELQSAAKPPIRILPVTPPAKLEQTKLTDQMGGKSYSRREDDAVPSFQMQPMEKGKPSLTGSEDPLFVSGKKLQEKPPVYQSISYIPSKEESCSSDVDQNIETSQNDIEPVVTQEAEEIEEPAIRVIGEAFSTYIILEVGKELFLIDKHAAHERLLYEQIKKDATINHQMLLVPVPVTLEKSLYDAVLDHLSLLSQAGFETEDFGDGCILVRSAPLELDGADVELLVTELAGRLVTCRRDLIPEQLEWIYHSVACRAAVKAGDKNSPKELYELAVRAFEEDVRYCPHGRPIAIRLTQKELEKQFGRIQ</sequence>
<name>A0A7I8D0K4_9FIRM</name>
<dbReference type="SMART" id="SM01340">
    <property type="entry name" value="DNA_mis_repair"/>
    <property type="match status" value="1"/>
</dbReference>
<dbReference type="GO" id="GO:0005524">
    <property type="term" value="F:ATP binding"/>
    <property type="evidence" value="ECO:0007669"/>
    <property type="project" value="InterPro"/>
</dbReference>
<dbReference type="RefSeq" id="WP_215533670.1">
    <property type="nucleotide sequence ID" value="NZ_AP023321.1"/>
</dbReference>
<dbReference type="SUPFAM" id="SSF54211">
    <property type="entry name" value="Ribosomal protein S5 domain 2-like"/>
    <property type="match status" value="1"/>
</dbReference>
<accession>A0A7I8D0K4</accession>
<dbReference type="InterPro" id="IPR002099">
    <property type="entry name" value="MutL/Mlh/PMS"/>
</dbReference>
<dbReference type="InterPro" id="IPR014721">
    <property type="entry name" value="Ribsml_uS5_D2-typ_fold_subgr"/>
</dbReference>
<dbReference type="InterPro" id="IPR020667">
    <property type="entry name" value="DNA_mismatch_repair_MutL"/>
</dbReference>
<comment type="function">
    <text evidence="4">This protein is involved in the repair of mismatches in DNA. It is required for dam-dependent methyl-directed DNA mismatch repair. May act as a 'molecular matchmaker', a protein that promotes the formation of a stable complex between two or more DNA-binding proteins in an ATP-dependent manner without itself being part of a final effector complex.</text>
</comment>
<gene>
    <name evidence="4" type="primary">mutL</name>
    <name evidence="7" type="ORF">C12CBH8_09470</name>
</gene>
<dbReference type="NCBIfam" id="TIGR00585">
    <property type="entry name" value="mutl"/>
    <property type="match status" value="1"/>
</dbReference>
<dbReference type="GO" id="GO:0006298">
    <property type="term" value="P:mismatch repair"/>
    <property type="evidence" value="ECO:0007669"/>
    <property type="project" value="UniProtKB-UniRule"/>
</dbReference>
<reference evidence="8" key="1">
    <citation type="submission" date="2020-07" db="EMBL/GenBank/DDBJ databases">
        <title>Complete genome sequencing of Clostridia bacterium strain 12CBH8.</title>
        <authorList>
            <person name="Sakamoto M."/>
            <person name="Murakami T."/>
            <person name="Mori H."/>
        </authorList>
    </citation>
    <scope>NUCLEOTIDE SEQUENCE [LARGE SCALE GENOMIC DNA]</scope>
    <source>
        <strain evidence="8">12CBH8</strain>
    </source>
</reference>
<feature type="domain" description="MutL C-terminal dimerisation" evidence="5">
    <location>
        <begin position="460"/>
        <end position="599"/>
    </location>
</feature>
<dbReference type="CDD" id="cd16926">
    <property type="entry name" value="HATPase_MutL-MLH-PMS-like"/>
    <property type="match status" value="1"/>
</dbReference>
<dbReference type="InterPro" id="IPR013507">
    <property type="entry name" value="DNA_mismatch_S5_2-like"/>
</dbReference>
<dbReference type="Pfam" id="PF08676">
    <property type="entry name" value="MutL_C"/>
    <property type="match status" value="1"/>
</dbReference>
<dbReference type="Pfam" id="PF01119">
    <property type="entry name" value="DNA_mis_repair"/>
    <property type="match status" value="1"/>
</dbReference>
<dbReference type="AlphaFoldDB" id="A0A7I8D0K4"/>
<dbReference type="FunFam" id="3.30.565.10:FF:000003">
    <property type="entry name" value="DNA mismatch repair endonuclease MutL"/>
    <property type="match status" value="1"/>
</dbReference>
<dbReference type="InterPro" id="IPR014762">
    <property type="entry name" value="DNA_mismatch_repair_CS"/>
</dbReference>
<dbReference type="SMART" id="SM00853">
    <property type="entry name" value="MutL_C"/>
    <property type="match status" value="1"/>
</dbReference>
<dbReference type="EMBL" id="AP023321">
    <property type="protein sequence ID" value="BCI60308.1"/>
    <property type="molecule type" value="Genomic_DNA"/>
</dbReference>
<dbReference type="InterPro" id="IPR036890">
    <property type="entry name" value="HATPase_C_sf"/>
</dbReference>
<dbReference type="GO" id="GO:0016887">
    <property type="term" value="F:ATP hydrolysis activity"/>
    <property type="evidence" value="ECO:0007669"/>
    <property type="project" value="InterPro"/>
</dbReference>
<protein>
    <recommendedName>
        <fullName evidence="4">DNA mismatch repair protein MutL</fullName>
    </recommendedName>
</protein>
<evidence type="ECO:0000313" key="8">
    <source>
        <dbReference type="Proteomes" id="UP000593890"/>
    </source>
</evidence>
<dbReference type="HAMAP" id="MF_00149">
    <property type="entry name" value="DNA_mis_repair"/>
    <property type="match status" value="1"/>
</dbReference>
<dbReference type="InterPro" id="IPR038973">
    <property type="entry name" value="MutL/Mlh/Pms-like"/>
</dbReference>
<evidence type="ECO:0000256" key="4">
    <source>
        <dbReference type="HAMAP-Rule" id="MF_00149"/>
    </source>
</evidence>
<dbReference type="InterPro" id="IPR037198">
    <property type="entry name" value="MutL_C_sf"/>
</dbReference>
<dbReference type="InterPro" id="IPR042120">
    <property type="entry name" value="MutL_C_dimsub"/>
</dbReference>
<dbReference type="PROSITE" id="PS00058">
    <property type="entry name" value="DNA_MISMATCH_REPAIR_1"/>
    <property type="match status" value="1"/>
</dbReference>
<dbReference type="GO" id="GO:0030983">
    <property type="term" value="F:mismatched DNA binding"/>
    <property type="evidence" value="ECO:0007669"/>
    <property type="project" value="InterPro"/>
</dbReference>
<feature type="domain" description="DNA mismatch repair protein S5" evidence="6">
    <location>
        <begin position="209"/>
        <end position="327"/>
    </location>
</feature>
<dbReference type="Gene3D" id="3.30.1370.100">
    <property type="entry name" value="MutL, C-terminal domain, regulatory subdomain"/>
    <property type="match status" value="1"/>
</dbReference>
<dbReference type="Gene3D" id="3.30.230.10">
    <property type="match status" value="1"/>
</dbReference>
<evidence type="ECO:0000259" key="6">
    <source>
        <dbReference type="SMART" id="SM01340"/>
    </source>
</evidence>
<dbReference type="GO" id="GO:0032300">
    <property type="term" value="C:mismatch repair complex"/>
    <property type="evidence" value="ECO:0007669"/>
    <property type="project" value="InterPro"/>
</dbReference>
<dbReference type="Gene3D" id="3.30.1540.20">
    <property type="entry name" value="MutL, C-terminal domain, dimerisation subdomain"/>
    <property type="match status" value="1"/>
</dbReference>
<dbReference type="CDD" id="cd00782">
    <property type="entry name" value="MutL_Trans"/>
    <property type="match status" value="1"/>
</dbReference>
<evidence type="ECO:0000313" key="7">
    <source>
        <dbReference type="EMBL" id="BCI60308.1"/>
    </source>
</evidence>
<dbReference type="PANTHER" id="PTHR10073">
    <property type="entry name" value="DNA MISMATCH REPAIR PROTEIN MLH, PMS, MUTL"/>
    <property type="match status" value="1"/>
</dbReference>